<dbReference type="OrthoDB" id="696578at2759"/>
<feature type="non-terminal residue" evidence="2">
    <location>
        <position position="1"/>
    </location>
</feature>
<comment type="caution">
    <text evidence="2">The sequence shown here is derived from an EMBL/GenBank/DDBJ whole genome shotgun (WGS) entry which is preliminary data.</text>
</comment>
<feature type="domain" description="No apical meristem-associated C-terminal" evidence="1">
    <location>
        <begin position="2"/>
        <end position="33"/>
    </location>
</feature>
<keyword evidence="3" id="KW-1185">Reference proteome</keyword>
<evidence type="ECO:0000313" key="2">
    <source>
        <dbReference type="EMBL" id="OEL33064.1"/>
    </source>
</evidence>
<dbReference type="EMBL" id="LWDX02019890">
    <property type="protein sequence ID" value="OEL33064.1"/>
    <property type="molecule type" value="Genomic_DNA"/>
</dbReference>
<sequence>LKQRMEDEKIMNMNLSGMSERQQKFYMSMQDEIITRRYSAGTS</sequence>
<dbReference type="AlphaFoldDB" id="A0A1E5W6P1"/>
<dbReference type="Pfam" id="PF14303">
    <property type="entry name" value="NAM-associated"/>
    <property type="match status" value="1"/>
</dbReference>
<organism evidence="2 3">
    <name type="scientific">Dichanthelium oligosanthes</name>
    <dbReference type="NCBI Taxonomy" id="888268"/>
    <lineage>
        <taxon>Eukaryota</taxon>
        <taxon>Viridiplantae</taxon>
        <taxon>Streptophyta</taxon>
        <taxon>Embryophyta</taxon>
        <taxon>Tracheophyta</taxon>
        <taxon>Spermatophyta</taxon>
        <taxon>Magnoliopsida</taxon>
        <taxon>Liliopsida</taxon>
        <taxon>Poales</taxon>
        <taxon>Poaceae</taxon>
        <taxon>PACMAD clade</taxon>
        <taxon>Panicoideae</taxon>
        <taxon>Panicodae</taxon>
        <taxon>Paniceae</taxon>
        <taxon>Dichantheliinae</taxon>
        <taxon>Dichanthelium</taxon>
    </lineage>
</organism>
<accession>A0A1E5W6P1</accession>
<dbReference type="Proteomes" id="UP000095767">
    <property type="component" value="Unassembled WGS sequence"/>
</dbReference>
<reference evidence="2 3" key="1">
    <citation type="submission" date="2016-09" db="EMBL/GenBank/DDBJ databases">
        <title>The draft genome of Dichanthelium oligosanthes: A C3 panicoid grass species.</title>
        <authorList>
            <person name="Studer A.J."/>
            <person name="Schnable J.C."/>
            <person name="Brutnell T.P."/>
        </authorList>
    </citation>
    <scope>NUCLEOTIDE SEQUENCE [LARGE SCALE GENOMIC DNA]</scope>
    <source>
        <strain evidence="3">cv. Kellogg 1175</strain>
        <tissue evidence="2">Leaf</tissue>
    </source>
</reference>
<evidence type="ECO:0000313" key="3">
    <source>
        <dbReference type="Proteomes" id="UP000095767"/>
    </source>
</evidence>
<evidence type="ECO:0000259" key="1">
    <source>
        <dbReference type="Pfam" id="PF14303"/>
    </source>
</evidence>
<name>A0A1E5W6P1_9POAL</name>
<protein>
    <recommendedName>
        <fullName evidence="1">No apical meristem-associated C-terminal domain-containing protein</fullName>
    </recommendedName>
</protein>
<dbReference type="InterPro" id="IPR029466">
    <property type="entry name" value="NAM-associated_C"/>
</dbReference>
<gene>
    <name evidence="2" type="ORF">BAE44_0005917</name>
</gene>
<proteinExistence type="predicted"/>